<dbReference type="InterPro" id="IPR043738">
    <property type="entry name" value="DUF5683"/>
</dbReference>
<proteinExistence type="predicted"/>
<dbReference type="Proteomes" id="UP001216139">
    <property type="component" value="Chromosome"/>
</dbReference>
<reference evidence="3 4" key="1">
    <citation type="submission" date="2023-02" db="EMBL/GenBank/DDBJ databases">
        <title>Genome sequence of Mucilaginibacter jinjuensis strain KACC 16571.</title>
        <authorList>
            <person name="Kim S."/>
            <person name="Heo J."/>
            <person name="Kwon S.-W."/>
        </authorList>
    </citation>
    <scope>NUCLEOTIDE SEQUENCE [LARGE SCALE GENOMIC DNA]</scope>
    <source>
        <strain evidence="3 4">KACC 16571</strain>
    </source>
</reference>
<keyword evidence="4" id="KW-1185">Reference proteome</keyword>
<feature type="signal peptide" evidence="1">
    <location>
        <begin position="1"/>
        <end position="24"/>
    </location>
</feature>
<dbReference type="Pfam" id="PF18935">
    <property type="entry name" value="DUF5683"/>
    <property type="match status" value="1"/>
</dbReference>
<accession>A0ABY7T9F4</accession>
<gene>
    <name evidence="3" type="ORF">PQO05_04075</name>
</gene>
<evidence type="ECO:0000259" key="2">
    <source>
        <dbReference type="Pfam" id="PF18935"/>
    </source>
</evidence>
<sequence length="219" mass="24276">MFTVNCKHLLLLSCFALSWLNTPAQKPAHPVKPTNSNTAIGDSASSQIFILKNGVNEIDHPNADHNPRKAWVRSAIIPGWGQIYNKQYWKVPLIYAGFALLGRAIVVNNNDYNLYVNEAFARRDGKKGNPVFKGNSASANDFFQYASNSNRNVQISIFGIIGVWGLNCIDAYISAKFIHSYSVDNNLSFRLGTDVISQPMYAVNTTPYPVPALKLSMGF</sequence>
<keyword evidence="1" id="KW-0732">Signal</keyword>
<evidence type="ECO:0000256" key="1">
    <source>
        <dbReference type="SAM" id="SignalP"/>
    </source>
</evidence>
<name>A0ABY7T9F4_9SPHI</name>
<evidence type="ECO:0000313" key="3">
    <source>
        <dbReference type="EMBL" id="WCT13110.1"/>
    </source>
</evidence>
<evidence type="ECO:0000313" key="4">
    <source>
        <dbReference type="Proteomes" id="UP001216139"/>
    </source>
</evidence>
<organism evidence="3 4">
    <name type="scientific">Mucilaginibacter jinjuensis</name>
    <dbReference type="NCBI Taxonomy" id="1176721"/>
    <lineage>
        <taxon>Bacteria</taxon>
        <taxon>Pseudomonadati</taxon>
        <taxon>Bacteroidota</taxon>
        <taxon>Sphingobacteriia</taxon>
        <taxon>Sphingobacteriales</taxon>
        <taxon>Sphingobacteriaceae</taxon>
        <taxon>Mucilaginibacter</taxon>
    </lineage>
</organism>
<feature type="chain" id="PRO_5045426425" evidence="1">
    <location>
        <begin position="25"/>
        <end position="219"/>
    </location>
</feature>
<feature type="domain" description="DUF5683" evidence="2">
    <location>
        <begin position="65"/>
        <end position="201"/>
    </location>
</feature>
<dbReference type="EMBL" id="CP117167">
    <property type="protein sequence ID" value="WCT13110.1"/>
    <property type="molecule type" value="Genomic_DNA"/>
</dbReference>
<protein>
    <submittedName>
        <fullName evidence="3">DUF5683 domain-containing protein</fullName>
    </submittedName>
</protein>
<dbReference type="RefSeq" id="WP_273631379.1">
    <property type="nucleotide sequence ID" value="NZ_CP117167.1"/>
</dbReference>